<keyword evidence="11 12" id="KW-0472">Membrane</keyword>
<evidence type="ECO:0000256" key="12">
    <source>
        <dbReference type="RuleBase" id="RU363112"/>
    </source>
</evidence>
<evidence type="ECO:0000256" key="9">
    <source>
        <dbReference type="ARBA" id="ARBA00022824"/>
    </source>
</evidence>
<sequence length="521" mass="57300">MNVLKTYLSPTRISQPAALTRGQAGKQLEATSLARVIRVFTAWKALLLLVALLAPGPGYDTSTRILFDQYRDVSTATGGWLAKTIEYMVLRLTRWDAIYFATASERGHVYEQEWAFSWLSSHLTSTITRVLLHPLPSTALVKHALAGILLSHLSHFLAVLLLYNLTYLLIPSSPDPAKRHLAFTSACLHILSPAGLFLSAPNGESTFAFLAFLGSYSYAKAIENRYHRFADAYQLDACWTLLAGLAFSFATLIRTNGLLSGLTFAWDLSILLPRLPQILRNRDTETITHLFATLTAGALIAASFIFPQALAYTEFCTTEASNPRPWCHALPPSIYTYVQAHYWHTGFLAYWTLNNLPLFLLALPTILLLLATSLTALSSPQMLLESLVDRRYHATQSPVTIEREGKVFEHVMKRFALPQLVLVGLGTTSFHVQILNRISSGCVGWVLVVGVWTCRGGRVGGVAGLGAGKDVDGKDGGGKEVSEWTMGGVAWREEWGQWIVRAAVVYAVVQGGLYASFLPPA</sequence>
<dbReference type="AlphaFoldDB" id="A0A4U0UGE2"/>
<proteinExistence type="inferred from homology"/>
<organism evidence="13 14">
    <name type="scientific">Salinomyces thailandicus</name>
    <dbReference type="NCBI Taxonomy" id="706561"/>
    <lineage>
        <taxon>Eukaryota</taxon>
        <taxon>Fungi</taxon>
        <taxon>Dikarya</taxon>
        <taxon>Ascomycota</taxon>
        <taxon>Pezizomycotina</taxon>
        <taxon>Dothideomycetes</taxon>
        <taxon>Dothideomycetidae</taxon>
        <taxon>Mycosphaerellales</taxon>
        <taxon>Teratosphaeriaceae</taxon>
        <taxon>Salinomyces</taxon>
    </lineage>
</organism>
<comment type="caution">
    <text evidence="13">The sequence shown here is derived from an EMBL/GenBank/DDBJ whole genome shotgun (WGS) entry which is preliminary data.</text>
</comment>
<comment type="function">
    <text evidence="12">Mannosyltransferase involved in glycosylphosphatidylinositol-anchor biosynthesis.</text>
</comment>
<dbReference type="PANTHER" id="PTHR12468:SF2">
    <property type="entry name" value="GPI MANNOSYLTRANSFERASE 2"/>
    <property type="match status" value="1"/>
</dbReference>
<feature type="transmembrane region" description="Helical" evidence="12">
    <location>
        <begin position="233"/>
        <end position="252"/>
    </location>
</feature>
<comment type="similarity">
    <text evidence="3 12">Belongs to the PIGV family.</text>
</comment>
<dbReference type="UniPathway" id="UPA00196"/>
<feature type="transmembrane region" description="Helical" evidence="12">
    <location>
        <begin position="144"/>
        <end position="169"/>
    </location>
</feature>
<dbReference type="GO" id="GO:0000009">
    <property type="term" value="F:alpha-1,6-mannosyltransferase activity"/>
    <property type="evidence" value="ECO:0007669"/>
    <property type="project" value="InterPro"/>
</dbReference>
<keyword evidence="9 12" id="KW-0256">Endoplasmic reticulum</keyword>
<evidence type="ECO:0000256" key="1">
    <source>
        <dbReference type="ARBA" id="ARBA00004477"/>
    </source>
</evidence>
<keyword evidence="7 12" id="KW-0808">Transferase</keyword>
<keyword evidence="5 12" id="KW-0337">GPI-anchor biosynthesis</keyword>
<dbReference type="OrthoDB" id="10252502at2759"/>
<dbReference type="GO" id="GO:0005789">
    <property type="term" value="C:endoplasmic reticulum membrane"/>
    <property type="evidence" value="ECO:0007669"/>
    <property type="project" value="UniProtKB-SubCell"/>
</dbReference>
<feature type="transmembrane region" description="Helical" evidence="12">
    <location>
        <begin position="205"/>
        <end position="221"/>
    </location>
</feature>
<comment type="subcellular location">
    <subcellularLocation>
        <location evidence="1 12">Endoplasmic reticulum membrane</location>
        <topology evidence="1 12">Multi-pass membrane protein</topology>
    </subcellularLocation>
</comment>
<dbReference type="Proteomes" id="UP000308549">
    <property type="component" value="Unassembled WGS sequence"/>
</dbReference>
<evidence type="ECO:0000256" key="7">
    <source>
        <dbReference type="ARBA" id="ARBA00022679"/>
    </source>
</evidence>
<accession>A0A4U0UGE2</accession>
<dbReference type="GO" id="GO:0031501">
    <property type="term" value="C:mannosyltransferase complex"/>
    <property type="evidence" value="ECO:0007669"/>
    <property type="project" value="TreeGrafter"/>
</dbReference>
<gene>
    <name evidence="13" type="ORF">B0A50_00002</name>
</gene>
<evidence type="ECO:0000256" key="6">
    <source>
        <dbReference type="ARBA" id="ARBA00022676"/>
    </source>
</evidence>
<evidence type="ECO:0000256" key="4">
    <source>
        <dbReference type="ARBA" id="ARBA00013795"/>
    </source>
</evidence>
<dbReference type="GO" id="GO:0004376">
    <property type="term" value="F:GPI mannosyltransferase activity"/>
    <property type="evidence" value="ECO:0007669"/>
    <property type="project" value="InterPro"/>
</dbReference>
<reference evidence="13 14" key="1">
    <citation type="submission" date="2017-03" db="EMBL/GenBank/DDBJ databases">
        <title>Genomes of endolithic fungi from Antarctica.</title>
        <authorList>
            <person name="Coleine C."/>
            <person name="Masonjones S."/>
            <person name="Stajich J.E."/>
        </authorList>
    </citation>
    <scope>NUCLEOTIDE SEQUENCE [LARGE SCALE GENOMIC DNA]</scope>
    <source>
        <strain evidence="13 14">CCFEE 6315</strain>
    </source>
</reference>
<comment type="pathway">
    <text evidence="2 12">Glycolipid biosynthesis; glycosylphosphatidylinositol-anchor biosynthesis.</text>
</comment>
<evidence type="ECO:0000313" key="13">
    <source>
        <dbReference type="EMBL" id="TKA34022.1"/>
    </source>
</evidence>
<keyword evidence="8 12" id="KW-0812">Transmembrane</keyword>
<dbReference type="EC" id="2.4.1.-" evidence="12"/>
<feature type="transmembrane region" description="Helical" evidence="12">
    <location>
        <begin position="356"/>
        <end position="377"/>
    </location>
</feature>
<evidence type="ECO:0000256" key="2">
    <source>
        <dbReference type="ARBA" id="ARBA00004687"/>
    </source>
</evidence>
<keyword evidence="6 12" id="KW-0328">Glycosyltransferase</keyword>
<dbReference type="GO" id="GO:0006506">
    <property type="term" value="P:GPI anchor biosynthetic process"/>
    <property type="evidence" value="ECO:0007669"/>
    <property type="project" value="UniProtKB-UniPathway"/>
</dbReference>
<keyword evidence="10 12" id="KW-1133">Transmembrane helix</keyword>
<name>A0A4U0UGE2_9PEZI</name>
<comment type="caution">
    <text evidence="12">Lacks conserved residue(s) required for the propagation of feature annotation.</text>
</comment>
<evidence type="ECO:0000256" key="10">
    <source>
        <dbReference type="ARBA" id="ARBA00022989"/>
    </source>
</evidence>
<protein>
    <recommendedName>
        <fullName evidence="4 12">GPI mannosyltransferase 2</fullName>
        <ecNumber evidence="12">2.4.1.-</ecNumber>
    </recommendedName>
</protein>
<dbReference type="EMBL" id="NAJL01000001">
    <property type="protein sequence ID" value="TKA34022.1"/>
    <property type="molecule type" value="Genomic_DNA"/>
</dbReference>
<dbReference type="InterPro" id="IPR007315">
    <property type="entry name" value="PIG-V/Gpi18"/>
</dbReference>
<feature type="transmembrane region" description="Helical" evidence="12">
    <location>
        <begin position="287"/>
        <end position="306"/>
    </location>
</feature>
<evidence type="ECO:0000313" key="14">
    <source>
        <dbReference type="Proteomes" id="UP000308549"/>
    </source>
</evidence>
<keyword evidence="14" id="KW-1185">Reference proteome</keyword>
<evidence type="ECO:0000256" key="11">
    <source>
        <dbReference type="ARBA" id="ARBA00023136"/>
    </source>
</evidence>
<evidence type="ECO:0000256" key="5">
    <source>
        <dbReference type="ARBA" id="ARBA00022502"/>
    </source>
</evidence>
<evidence type="ECO:0000256" key="3">
    <source>
        <dbReference type="ARBA" id="ARBA00008698"/>
    </source>
</evidence>
<dbReference type="PANTHER" id="PTHR12468">
    <property type="entry name" value="GPI MANNOSYLTRANSFERASE 2"/>
    <property type="match status" value="1"/>
</dbReference>
<evidence type="ECO:0000256" key="8">
    <source>
        <dbReference type="ARBA" id="ARBA00022692"/>
    </source>
</evidence>
<dbReference type="Pfam" id="PF04188">
    <property type="entry name" value="Mannosyl_trans2"/>
    <property type="match status" value="1"/>
</dbReference>